<protein>
    <submittedName>
        <fullName evidence="1">Uncharacterized protein</fullName>
    </submittedName>
</protein>
<accession>K0JKF9</accession>
<reference evidence="1 2" key="1">
    <citation type="journal article" date="2012" name="BMC Genomics">
        <title>Comparative genomics of Brachyspira pilosicoli strains: genome rearrangements, reductions and correlation of genetic compliment with phenotypic diversity.</title>
        <authorList>
            <person name="Mappley L.J."/>
            <person name="Black M.L."/>
            <person name="Abuoun M."/>
            <person name="Darby A.C."/>
            <person name="Woodward M.J."/>
            <person name="Parkhill J."/>
            <person name="Turner A.K."/>
            <person name="Bellgard M.I."/>
            <person name="La T."/>
            <person name="Phillips N.D."/>
            <person name="La Ragione R.M."/>
            <person name="Hampson D.J."/>
        </authorList>
    </citation>
    <scope>NUCLEOTIDE SEQUENCE [LARGE SCALE GENOMIC DNA]</scope>
    <source>
        <strain evidence="1">WesB</strain>
    </source>
</reference>
<dbReference type="EMBL" id="HE793032">
    <property type="protein sequence ID" value="CCG57477.1"/>
    <property type="molecule type" value="Genomic_DNA"/>
</dbReference>
<evidence type="ECO:0000313" key="2">
    <source>
        <dbReference type="Proteomes" id="UP000003759"/>
    </source>
</evidence>
<dbReference type="RefSeq" id="WP_014933648.1">
    <property type="nucleotide sequence ID" value="NC_018604.1"/>
</dbReference>
<gene>
    <name evidence="1" type="ORF">WESB_2012</name>
</gene>
<dbReference type="PATRIC" id="fig|1161918.5.peg.1527"/>
<dbReference type="Proteomes" id="UP000003759">
    <property type="component" value="Chromosome"/>
</dbReference>
<dbReference type="KEGG" id="bpw:WESB_2012"/>
<dbReference type="OrthoDB" id="307970at2"/>
<proteinExistence type="predicted"/>
<dbReference type="AlphaFoldDB" id="K0JKF9"/>
<organism evidence="1 2">
    <name type="scientific">Brachyspira pilosicoli WesB</name>
    <dbReference type="NCBI Taxonomy" id="1161918"/>
    <lineage>
        <taxon>Bacteria</taxon>
        <taxon>Pseudomonadati</taxon>
        <taxon>Spirochaetota</taxon>
        <taxon>Spirochaetia</taxon>
        <taxon>Brachyspirales</taxon>
        <taxon>Brachyspiraceae</taxon>
        <taxon>Brachyspira</taxon>
    </lineage>
</organism>
<sequence>MLKSNIYTIEGAKYIKGICLSISDDEERQKEIKKIDIKNILNIFNNFETIQIKDLENTIFYLYDTILSLIRDNKNYNIIEENEELKRGILYYDSVFYYLIYFIGYLFTDKKIINEEEYIKIIELYTYKYNTLRNHNIYRFYKFYLNNETAKKYNIKDYGTINYNLYYYRDEEKIIKRYSIYDYKEICIYYYKFILMSIAYNIVGYHRDEKYYIESRREIKEEREKNPDTIIVNFGIIYKEEFKKIKNDINKFNRMLNNLYFLNIIDYEEYKKYDCCKLSELINYICGLIEDEEKFINIEENIKNFEVYQSIKKEITKIKSIVSEFEKVIEYLHNIINNFNSSKDIKTINLLNFIFYQIKDKFADIEENIKQFKVYKLIKKEIELNNKKLEYIRNSDNLLNKLFHSFLEEEYKLSYDKIEDIIKKINNFYNIYKQVEIPIKNI</sequence>
<name>K0JKF9_BRAPL</name>
<dbReference type="HOGENOM" id="CLU_619199_0_0_12"/>
<evidence type="ECO:0000313" key="1">
    <source>
        <dbReference type="EMBL" id="CCG57477.1"/>
    </source>
</evidence>